<dbReference type="Proteomes" id="UP000467322">
    <property type="component" value="Unassembled WGS sequence"/>
</dbReference>
<keyword evidence="1" id="KW-0472">Membrane</keyword>
<gene>
    <name evidence="2" type="ORF">GQE99_12445</name>
</gene>
<keyword evidence="1" id="KW-0812">Transmembrane</keyword>
<dbReference type="AlphaFoldDB" id="A0A845M8D6"/>
<accession>A0A845M8D6</accession>
<organism evidence="2 3">
    <name type="scientific">Maritimibacter harenae</name>
    <dbReference type="NCBI Taxonomy" id="2606218"/>
    <lineage>
        <taxon>Bacteria</taxon>
        <taxon>Pseudomonadati</taxon>
        <taxon>Pseudomonadota</taxon>
        <taxon>Alphaproteobacteria</taxon>
        <taxon>Rhodobacterales</taxon>
        <taxon>Roseobacteraceae</taxon>
        <taxon>Maritimibacter</taxon>
    </lineage>
</organism>
<protein>
    <submittedName>
        <fullName evidence="2">EpsG family protein</fullName>
    </submittedName>
</protein>
<dbReference type="InterPro" id="IPR049458">
    <property type="entry name" value="EpsG-like"/>
</dbReference>
<feature type="transmembrane region" description="Helical" evidence="1">
    <location>
        <begin position="237"/>
        <end position="255"/>
    </location>
</feature>
<evidence type="ECO:0000256" key="1">
    <source>
        <dbReference type="SAM" id="Phobius"/>
    </source>
</evidence>
<feature type="transmembrane region" description="Helical" evidence="1">
    <location>
        <begin position="6"/>
        <end position="24"/>
    </location>
</feature>
<feature type="transmembrane region" description="Helical" evidence="1">
    <location>
        <begin position="198"/>
        <end position="217"/>
    </location>
</feature>
<feature type="transmembrane region" description="Helical" evidence="1">
    <location>
        <begin position="323"/>
        <end position="341"/>
    </location>
</feature>
<evidence type="ECO:0000313" key="3">
    <source>
        <dbReference type="Proteomes" id="UP000467322"/>
    </source>
</evidence>
<feature type="transmembrane region" description="Helical" evidence="1">
    <location>
        <begin position="95"/>
        <end position="118"/>
    </location>
</feature>
<feature type="transmembrane region" description="Helical" evidence="1">
    <location>
        <begin position="125"/>
        <end position="145"/>
    </location>
</feature>
<keyword evidence="3" id="KW-1185">Reference proteome</keyword>
<feature type="transmembrane region" description="Helical" evidence="1">
    <location>
        <begin position="267"/>
        <end position="283"/>
    </location>
</feature>
<dbReference type="EMBL" id="WTUX01000017">
    <property type="protein sequence ID" value="MZR13823.1"/>
    <property type="molecule type" value="Genomic_DNA"/>
</dbReference>
<keyword evidence="1" id="KW-1133">Transmembrane helix</keyword>
<feature type="transmembrane region" description="Helical" evidence="1">
    <location>
        <begin position="165"/>
        <end position="186"/>
    </location>
</feature>
<evidence type="ECO:0000313" key="2">
    <source>
        <dbReference type="EMBL" id="MZR13823.1"/>
    </source>
</evidence>
<feature type="transmembrane region" description="Helical" evidence="1">
    <location>
        <begin position="295"/>
        <end position="316"/>
    </location>
</feature>
<comment type="caution">
    <text evidence="2">The sequence shown here is derived from an EMBL/GenBank/DDBJ whole genome shotgun (WGS) entry which is preliminary data.</text>
</comment>
<dbReference type="Pfam" id="PF14897">
    <property type="entry name" value="EpsG"/>
    <property type="match status" value="1"/>
</dbReference>
<proteinExistence type="predicted"/>
<feature type="transmembrane region" description="Helical" evidence="1">
    <location>
        <begin position="36"/>
        <end position="53"/>
    </location>
</feature>
<name>A0A845M8D6_9RHOB</name>
<sequence>MLPYWIFFSVPAMVALSSSPKMRLRADGLRPLRPNVTWMLVIVALTFVVGFRYEVGGDWENYFRYLLAAQSLNFADLITKDDPGYWALNILSTHLGLGITGVNTFGAFLFTIGLVLFCRSMPRPWLALACAMPYLVTVVAMGYTRQAIALGLVMIGLVMLGHQRFVAFALWVLAGALFHRSAVVLLPIAGLTISKNRFLTLSLVTAATAVGYVVLLADSASRLIQTYVDQNIESAGAFIRLAMNAVPAAVFLLYGKRFALSPHERKLWLILSLIALCMFLAFFPTNLSTALDRMALYIIPLQLVVFAHLPDAIGVFGRRNQAIVALILAYYAAILFVWLNFATHSRYWVPYQIGTG</sequence>
<reference evidence="2 3" key="1">
    <citation type="submission" date="2019-12" db="EMBL/GenBank/DDBJ databases">
        <title>Maritimibacter sp. nov. sp. isolated from sea sand.</title>
        <authorList>
            <person name="Kim J."/>
            <person name="Jeong S.E."/>
            <person name="Jung H.S."/>
            <person name="Jeon C.O."/>
        </authorList>
    </citation>
    <scope>NUCLEOTIDE SEQUENCE [LARGE SCALE GENOMIC DNA]</scope>
    <source>
        <strain evidence="2 3">DP07</strain>
    </source>
</reference>